<sequence length="33" mass="3656">MGNIRNFVTGFKVLAKLVSRLQNNDEFTGGIES</sequence>
<reference evidence="1" key="1">
    <citation type="submission" date="2007-04" db="EMBL/GenBank/DDBJ databases">
        <authorList>
            <consortium name="The Broad Institute Genome Sequencing Platform"/>
            <person name="Birren B."/>
            <person name="Lander E."/>
            <person name="Galagan J."/>
            <person name="Nusbaum C."/>
            <person name="Devon K."/>
            <person name="Ma L.-J."/>
            <person name="Jaffe D."/>
            <person name="Butler J."/>
            <person name="Alvarez P."/>
            <person name="Gnerre S."/>
            <person name="Grabherr M."/>
            <person name="Kleber M."/>
            <person name="Mauceli E."/>
            <person name="Brockman W."/>
            <person name="MacCallum I.A."/>
            <person name="Young S."/>
            <person name="LaButti K."/>
            <person name="DeCaprio D."/>
            <person name="Crawford M."/>
            <person name="Koehrsen M."/>
            <person name="Engels R."/>
            <person name="Montgomery P."/>
            <person name="Pearson M."/>
            <person name="Howarth C."/>
            <person name="Larson L."/>
            <person name="White J."/>
            <person name="O'Leary S."/>
            <person name="Kodira C."/>
            <person name="Zeng Q."/>
            <person name="Yandava C."/>
            <person name="Alvarado L."/>
            <person name="Kistler C."/>
            <person name="Shim W.-B."/>
            <person name="Kang S."/>
            <person name="Woloshuk C."/>
        </authorList>
    </citation>
    <scope>NUCLEOTIDE SEQUENCE</scope>
    <source>
        <strain evidence="1">4287</strain>
    </source>
</reference>
<gene>
    <name evidence="1" type="ORF">FOXG_21559</name>
</gene>
<proteinExistence type="predicted"/>
<protein>
    <submittedName>
        <fullName evidence="1">Uncharacterized protein</fullName>
    </submittedName>
</protein>
<name>A0A0J9VYX3_FUSO4</name>
<dbReference type="EMBL" id="DS231718">
    <property type="protein sequence ID" value="KNB16001.1"/>
    <property type="molecule type" value="Genomic_DNA"/>
</dbReference>
<dbReference type="AlphaFoldDB" id="A0A0J9VYX3"/>
<dbReference type="GeneID" id="28962265"/>
<accession>A0A0J9VYX3</accession>
<dbReference type="RefSeq" id="XP_018254046.1">
    <property type="nucleotide sequence ID" value="XM_018401907.1"/>
</dbReference>
<dbReference type="Proteomes" id="UP000009097">
    <property type="component" value="Unassembled WGS sequence"/>
</dbReference>
<reference evidence="1" key="2">
    <citation type="journal article" date="2010" name="Nature">
        <title>Comparative genomics reveals mobile pathogenicity chromosomes in Fusarium.</title>
        <authorList>
            <person name="Ma L.J."/>
            <person name="van der Does H.C."/>
            <person name="Borkovich K.A."/>
            <person name="Coleman J.J."/>
            <person name="Daboussi M.J."/>
            <person name="Di Pietro A."/>
            <person name="Dufresne M."/>
            <person name="Freitag M."/>
            <person name="Grabherr M."/>
            <person name="Henrissat B."/>
            <person name="Houterman P.M."/>
            <person name="Kang S."/>
            <person name="Shim W.B."/>
            <person name="Woloshuk C."/>
            <person name="Xie X."/>
            <person name="Xu J.R."/>
            <person name="Antoniw J."/>
            <person name="Baker S.E."/>
            <person name="Bluhm B.H."/>
            <person name="Breakspear A."/>
            <person name="Brown D.W."/>
            <person name="Butchko R.A."/>
            <person name="Chapman S."/>
            <person name="Coulson R."/>
            <person name="Coutinho P.M."/>
            <person name="Danchin E.G."/>
            <person name="Diener A."/>
            <person name="Gale L.R."/>
            <person name="Gardiner D.M."/>
            <person name="Goff S."/>
            <person name="Hammond-Kosack K.E."/>
            <person name="Hilburn K."/>
            <person name="Hua-Van A."/>
            <person name="Jonkers W."/>
            <person name="Kazan K."/>
            <person name="Kodira C.D."/>
            <person name="Koehrsen M."/>
            <person name="Kumar L."/>
            <person name="Lee Y.H."/>
            <person name="Li L."/>
            <person name="Manners J.M."/>
            <person name="Miranda-Saavedra D."/>
            <person name="Mukherjee M."/>
            <person name="Park G."/>
            <person name="Park J."/>
            <person name="Park S.Y."/>
            <person name="Proctor R.H."/>
            <person name="Regev A."/>
            <person name="Ruiz-Roldan M.C."/>
            <person name="Sain D."/>
            <person name="Sakthikumar S."/>
            <person name="Sykes S."/>
            <person name="Schwartz D.C."/>
            <person name="Turgeon B.G."/>
            <person name="Wapinski I."/>
            <person name="Yoder O."/>
            <person name="Young S."/>
            <person name="Zeng Q."/>
            <person name="Zhou S."/>
            <person name="Galagan J."/>
            <person name="Cuomo C.A."/>
            <person name="Kistler H.C."/>
            <person name="Rep M."/>
        </authorList>
    </citation>
    <scope>NUCLEOTIDE SEQUENCE [LARGE SCALE GENOMIC DNA]</scope>
    <source>
        <strain evidence="1">4287</strain>
    </source>
</reference>
<organism evidence="1 2">
    <name type="scientific">Fusarium oxysporum f. sp. lycopersici (strain 4287 / CBS 123668 / FGSC 9935 / NRRL 34936)</name>
    <name type="common">Fusarium vascular wilt of tomato</name>
    <dbReference type="NCBI Taxonomy" id="426428"/>
    <lineage>
        <taxon>Eukaryota</taxon>
        <taxon>Fungi</taxon>
        <taxon>Dikarya</taxon>
        <taxon>Ascomycota</taxon>
        <taxon>Pezizomycotina</taxon>
        <taxon>Sordariomycetes</taxon>
        <taxon>Hypocreomycetidae</taxon>
        <taxon>Hypocreales</taxon>
        <taxon>Nectriaceae</taxon>
        <taxon>Fusarium</taxon>
        <taxon>Fusarium oxysporum species complex</taxon>
    </lineage>
</organism>
<dbReference type="KEGG" id="fox:FOXG_21559"/>
<dbReference type="VEuPathDB" id="FungiDB:FOXG_21559"/>
<evidence type="ECO:0000313" key="1">
    <source>
        <dbReference type="EMBL" id="KNB16001.1"/>
    </source>
</evidence>
<evidence type="ECO:0000313" key="2">
    <source>
        <dbReference type="Proteomes" id="UP000009097"/>
    </source>
</evidence>